<dbReference type="EMBL" id="BQNB010011181">
    <property type="protein sequence ID" value="GJS87234.1"/>
    <property type="molecule type" value="Genomic_DNA"/>
</dbReference>
<evidence type="ECO:0000256" key="1">
    <source>
        <dbReference type="SAM" id="MobiDB-lite"/>
    </source>
</evidence>
<protein>
    <submittedName>
        <fullName evidence="2">Uncharacterized protein</fullName>
    </submittedName>
</protein>
<name>A0ABQ4ZAL1_9ASTR</name>
<sequence>MEISIADQIALDDALVAPADPPELKMERNVIFDFKLGMSHQLESIFKFKMNNKKHILNLDQFRDILQICPKVGNKKFEEPPLEKEILAFLSSLGHSGEIRKIPTDAMSINASTLEIICLLSSKILRNQKIRRKVVAFAMYYPRFTELVVNFVMDKDPSIPRRNKSLPQSPKENEEMMLENCWNLVLIQWVHDATDYDQSDDISGNHHRTESDDDGDDDFIHQKLKTHDDGKFIHEEEKHINDDTFDL</sequence>
<organism evidence="2 3">
    <name type="scientific">Tanacetum coccineum</name>
    <dbReference type="NCBI Taxonomy" id="301880"/>
    <lineage>
        <taxon>Eukaryota</taxon>
        <taxon>Viridiplantae</taxon>
        <taxon>Streptophyta</taxon>
        <taxon>Embryophyta</taxon>
        <taxon>Tracheophyta</taxon>
        <taxon>Spermatophyta</taxon>
        <taxon>Magnoliopsida</taxon>
        <taxon>eudicotyledons</taxon>
        <taxon>Gunneridae</taxon>
        <taxon>Pentapetalae</taxon>
        <taxon>asterids</taxon>
        <taxon>campanulids</taxon>
        <taxon>Asterales</taxon>
        <taxon>Asteraceae</taxon>
        <taxon>Asteroideae</taxon>
        <taxon>Anthemideae</taxon>
        <taxon>Anthemidinae</taxon>
        <taxon>Tanacetum</taxon>
    </lineage>
</organism>
<evidence type="ECO:0000313" key="3">
    <source>
        <dbReference type="Proteomes" id="UP001151760"/>
    </source>
</evidence>
<reference evidence="2" key="1">
    <citation type="journal article" date="2022" name="Int. J. Mol. Sci.">
        <title>Draft Genome of Tanacetum Coccineum: Genomic Comparison of Closely Related Tanacetum-Family Plants.</title>
        <authorList>
            <person name="Yamashiro T."/>
            <person name="Shiraishi A."/>
            <person name="Nakayama K."/>
            <person name="Satake H."/>
        </authorList>
    </citation>
    <scope>NUCLEOTIDE SEQUENCE</scope>
</reference>
<proteinExistence type="predicted"/>
<feature type="region of interest" description="Disordered" evidence="1">
    <location>
        <begin position="199"/>
        <end position="218"/>
    </location>
</feature>
<dbReference type="Proteomes" id="UP001151760">
    <property type="component" value="Unassembled WGS sequence"/>
</dbReference>
<gene>
    <name evidence="2" type="ORF">Tco_0769870</name>
</gene>
<keyword evidence="3" id="KW-1185">Reference proteome</keyword>
<comment type="caution">
    <text evidence="2">The sequence shown here is derived from an EMBL/GenBank/DDBJ whole genome shotgun (WGS) entry which is preliminary data.</text>
</comment>
<evidence type="ECO:0000313" key="2">
    <source>
        <dbReference type="EMBL" id="GJS87234.1"/>
    </source>
</evidence>
<accession>A0ABQ4ZAL1</accession>
<reference evidence="2" key="2">
    <citation type="submission" date="2022-01" db="EMBL/GenBank/DDBJ databases">
        <authorList>
            <person name="Yamashiro T."/>
            <person name="Shiraishi A."/>
            <person name="Satake H."/>
            <person name="Nakayama K."/>
        </authorList>
    </citation>
    <scope>NUCLEOTIDE SEQUENCE</scope>
</reference>